<gene>
    <name evidence="1" type="ORF">K6Y31_16820</name>
</gene>
<keyword evidence="2" id="KW-1185">Reference proteome</keyword>
<sequence length="74" mass="8533">MKQGISGYHLDEENHWVAELRCGHFQHVRHDPPWQMRPWVITEAGREVMIGHQLNCLKCDQGAPKDQLGSEGDK</sequence>
<dbReference type="Pfam" id="PF12088">
    <property type="entry name" value="DUF3565"/>
    <property type="match status" value="1"/>
</dbReference>
<dbReference type="Proteomes" id="UP001201273">
    <property type="component" value="Unassembled WGS sequence"/>
</dbReference>
<proteinExistence type="predicted"/>
<evidence type="ECO:0000313" key="2">
    <source>
        <dbReference type="Proteomes" id="UP001201273"/>
    </source>
</evidence>
<comment type="caution">
    <text evidence="1">The sequence shown here is derived from an EMBL/GenBank/DDBJ whole genome shotgun (WGS) entry which is preliminary data.</text>
</comment>
<protein>
    <submittedName>
        <fullName evidence="1">DUF3565 domain-containing protein</fullName>
    </submittedName>
</protein>
<name>A0ABS8WBR7_9GAMM</name>
<evidence type="ECO:0000313" key="1">
    <source>
        <dbReference type="EMBL" id="MCE2596461.1"/>
    </source>
</evidence>
<dbReference type="EMBL" id="JAIMJA010000019">
    <property type="protein sequence ID" value="MCE2596461.1"/>
    <property type="molecule type" value="Genomic_DNA"/>
</dbReference>
<dbReference type="InterPro" id="IPR021948">
    <property type="entry name" value="DUF3565"/>
</dbReference>
<accession>A0ABS8WBR7</accession>
<dbReference type="RefSeq" id="WP_233054098.1">
    <property type="nucleotide sequence ID" value="NZ_JAIMJA010000019.1"/>
</dbReference>
<organism evidence="1 2">
    <name type="scientific">Motilimonas cestriensis</name>
    <dbReference type="NCBI Taxonomy" id="2742685"/>
    <lineage>
        <taxon>Bacteria</taxon>
        <taxon>Pseudomonadati</taxon>
        <taxon>Pseudomonadota</taxon>
        <taxon>Gammaproteobacteria</taxon>
        <taxon>Alteromonadales</taxon>
        <taxon>Alteromonadales genera incertae sedis</taxon>
        <taxon>Motilimonas</taxon>
    </lineage>
</organism>
<reference evidence="1 2" key="1">
    <citation type="journal article" date="2022" name="Environ. Microbiol. Rep.">
        <title>Eco-phylogenetic analyses reveal divergent evolution of vitamin B12 metabolism in the marine bacterial family 'Psychromonadaceae'.</title>
        <authorList>
            <person name="Jin X."/>
            <person name="Yang Y."/>
            <person name="Cao H."/>
            <person name="Gao B."/>
            <person name="Zhao Z."/>
        </authorList>
    </citation>
    <scope>NUCLEOTIDE SEQUENCE [LARGE SCALE GENOMIC DNA]</scope>
    <source>
        <strain evidence="1 2">MKS20</strain>
    </source>
</reference>